<dbReference type="InterPro" id="IPR020583">
    <property type="entry name" value="Inositol_monoP_metal-BS"/>
</dbReference>
<proteinExistence type="inferred from homology"/>
<dbReference type="EMBL" id="JAKGBZ010000016">
    <property type="protein sequence ID" value="MCF3946993.1"/>
    <property type="molecule type" value="Genomic_DNA"/>
</dbReference>
<name>A0ABS9DW89_9PROT</name>
<dbReference type="PROSITE" id="PS00629">
    <property type="entry name" value="IMP_1"/>
    <property type="match status" value="1"/>
</dbReference>
<keyword evidence="5" id="KW-0460">Magnesium</keyword>
<dbReference type="InterPro" id="IPR000760">
    <property type="entry name" value="Inositol_monophosphatase-like"/>
</dbReference>
<keyword evidence="4" id="KW-0378">Hydrolase</keyword>
<evidence type="ECO:0000256" key="5">
    <source>
        <dbReference type="ARBA" id="ARBA00022842"/>
    </source>
</evidence>
<dbReference type="PRINTS" id="PR00377">
    <property type="entry name" value="IMPHPHTASES"/>
</dbReference>
<protein>
    <submittedName>
        <fullName evidence="6">Histidinol phosphate phosphatase</fullName>
    </submittedName>
</protein>
<dbReference type="PANTHER" id="PTHR43200:SF6">
    <property type="entry name" value="3'(2'),5'-BISPHOSPHATE NUCLEOTIDASE"/>
    <property type="match status" value="1"/>
</dbReference>
<comment type="cofactor">
    <cofactor evidence="1">
        <name>Mg(2+)</name>
        <dbReference type="ChEBI" id="CHEBI:18420"/>
    </cofactor>
</comment>
<keyword evidence="3" id="KW-0479">Metal-binding</keyword>
<evidence type="ECO:0000256" key="3">
    <source>
        <dbReference type="ARBA" id="ARBA00022723"/>
    </source>
</evidence>
<dbReference type="SUPFAM" id="SSF56655">
    <property type="entry name" value="Carbohydrate phosphatase"/>
    <property type="match status" value="1"/>
</dbReference>
<evidence type="ECO:0000256" key="2">
    <source>
        <dbReference type="ARBA" id="ARBA00009759"/>
    </source>
</evidence>
<accession>A0ABS9DW89</accession>
<keyword evidence="7" id="KW-1185">Reference proteome</keyword>
<sequence length="266" mass="27847">MSLDAEAAAAQAAADAAGAVIRRYFRAQVGVETKSDASPVTAADKGAEVAIREILRTRFPDHGMIGEELGGQEGGDQRAGRFTWVIDPIDGTRAFITGRPTFATLISLLDHGVPVLGLIDQPITGERWLAAGGRLSFTGAHGGVAGCRRVASLAEVELSCTSPDMLDTAQYARFRKLASACRRTSWGGDAYAYGLLALGQIDVIAEADLKLWDWAALAPVIEAAGGIATDWQGRRLTLDGDGSMLAVGDPSVHEAAVAALFGTDSH</sequence>
<evidence type="ECO:0000313" key="7">
    <source>
        <dbReference type="Proteomes" id="UP001521209"/>
    </source>
</evidence>
<dbReference type="Gene3D" id="3.40.190.80">
    <property type="match status" value="1"/>
</dbReference>
<dbReference type="RefSeq" id="WP_235704227.1">
    <property type="nucleotide sequence ID" value="NZ_JAKGBZ010000016.1"/>
</dbReference>
<dbReference type="InterPro" id="IPR051090">
    <property type="entry name" value="Inositol_monoP_superfamily"/>
</dbReference>
<comment type="similarity">
    <text evidence="2">Belongs to the inositol monophosphatase superfamily.</text>
</comment>
<reference evidence="6 7" key="1">
    <citation type="submission" date="2022-01" db="EMBL/GenBank/DDBJ databases">
        <authorList>
            <person name="Won M."/>
            <person name="Kim S.-J."/>
            <person name="Kwon S.-W."/>
        </authorList>
    </citation>
    <scope>NUCLEOTIDE SEQUENCE [LARGE SCALE GENOMIC DNA]</scope>
    <source>
        <strain evidence="6 7">KCTC 23505</strain>
    </source>
</reference>
<evidence type="ECO:0000256" key="1">
    <source>
        <dbReference type="ARBA" id="ARBA00001946"/>
    </source>
</evidence>
<evidence type="ECO:0000313" key="6">
    <source>
        <dbReference type="EMBL" id="MCF3946993.1"/>
    </source>
</evidence>
<evidence type="ECO:0000256" key="4">
    <source>
        <dbReference type="ARBA" id="ARBA00022801"/>
    </source>
</evidence>
<dbReference type="Proteomes" id="UP001521209">
    <property type="component" value="Unassembled WGS sequence"/>
</dbReference>
<gene>
    <name evidence="6" type="ORF">L2A60_09910</name>
</gene>
<dbReference type="PANTHER" id="PTHR43200">
    <property type="entry name" value="PHOSPHATASE"/>
    <property type="match status" value="1"/>
</dbReference>
<dbReference type="Pfam" id="PF00459">
    <property type="entry name" value="Inositol_P"/>
    <property type="match status" value="1"/>
</dbReference>
<dbReference type="Gene3D" id="3.30.540.10">
    <property type="entry name" value="Fructose-1,6-Bisphosphatase, subunit A, domain 1"/>
    <property type="match status" value="1"/>
</dbReference>
<organism evidence="6 7">
    <name type="scientific">Acidiphilium iwatense</name>
    <dbReference type="NCBI Taxonomy" id="768198"/>
    <lineage>
        <taxon>Bacteria</taxon>
        <taxon>Pseudomonadati</taxon>
        <taxon>Pseudomonadota</taxon>
        <taxon>Alphaproteobacteria</taxon>
        <taxon>Acetobacterales</taxon>
        <taxon>Acidocellaceae</taxon>
        <taxon>Acidiphilium</taxon>
    </lineage>
</organism>
<comment type="caution">
    <text evidence="6">The sequence shown here is derived from an EMBL/GenBank/DDBJ whole genome shotgun (WGS) entry which is preliminary data.</text>
</comment>